<dbReference type="EMBL" id="CAJVQB010054001">
    <property type="protein sequence ID" value="CAG8836609.1"/>
    <property type="molecule type" value="Genomic_DNA"/>
</dbReference>
<organism evidence="3 4">
    <name type="scientific">Gigaspora margarita</name>
    <dbReference type="NCBI Taxonomy" id="4874"/>
    <lineage>
        <taxon>Eukaryota</taxon>
        <taxon>Fungi</taxon>
        <taxon>Fungi incertae sedis</taxon>
        <taxon>Mucoromycota</taxon>
        <taxon>Glomeromycotina</taxon>
        <taxon>Glomeromycetes</taxon>
        <taxon>Diversisporales</taxon>
        <taxon>Gigasporaceae</taxon>
        <taxon>Gigaspora</taxon>
    </lineage>
</organism>
<feature type="non-terminal residue" evidence="3">
    <location>
        <position position="761"/>
    </location>
</feature>
<accession>A0ABN7WNX2</accession>
<keyword evidence="4" id="KW-1185">Reference proteome</keyword>
<sequence>DKYQLYGSITTIFGEQINEKIIKFKAENIFGFSVIVENISDEKLGCGKMNINWMLVGNPEEIIYKDVDLYDLNFIVVNTSSIDIEFNKSQNWDINLPISSIFSKLPKNAVFAYTFKYPTSDNKSLFTTFIKSVDEKGDDYNNDDIDDEYSEYKIYWCVYLTSVQNIMIGQFLYNINMISTLPSTISRSGSFFGDTAKSHLYASHSSGFFGGTVIDRPPASHLGSFFGGTAKNRPPASAYIKSSKSISFSYAGDNTSFQLGILGDSDSYLVGTLHLNYGKQHQVRNISLNFKGTEKTMWYKALTRKVLYTGEQIVVDHSQEIWRSDDKNILNLDVPFKIKLPYNLPESIITELGTVNYVLQATINRKGGLMSSSTQIVEIQCPLKRTLTLDNSNLTPYKLRGESRSGVDYSFTLPPNKNFNLGTYVTIPIRMKFVRPGVSVERIELALNCCMDFRCSNPNETRHVKENVVSLAIPCQEIRAPNLDGEYTHIVNLFIPRSVQPTYSGRFVSITHQFYIKFCLWGANDDFQVEESVRSFITSHSYTSPPQQPSPAAMVRPSSLYSDAYPEDIDYKLNLHNPPQVHALNTSPYIYNSKDGQDDYTDLYPPGLALALNANDLWYRQQLAALHHQQQLYNKKSQMNPIPGPPVVNHSRHTSNSSYLNTIMINDNVRSPSPSIPPSKLNPSNNSLPKLPSYAESEHVYSRRSPIIIEKNQTPQQKMDNISKRKEHKLDINLDPSPQESSPSSYREHSTSPPEDIYTRK</sequence>
<evidence type="ECO:0000256" key="1">
    <source>
        <dbReference type="SAM" id="MobiDB-lite"/>
    </source>
</evidence>
<evidence type="ECO:0000313" key="3">
    <source>
        <dbReference type="EMBL" id="CAG8836609.1"/>
    </source>
</evidence>
<feature type="region of interest" description="Disordered" evidence="1">
    <location>
        <begin position="669"/>
        <end position="761"/>
    </location>
</feature>
<evidence type="ECO:0000313" key="4">
    <source>
        <dbReference type="Proteomes" id="UP000789901"/>
    </source>
</evidence>
<feature type="compositionally biased region" description="Basic and acidic residues" evidence="1">
    <location>
        <begin position="721"/>
        <end position="732"/>
    </location>
</feature>
<feature type="domain" description="Arrestin-like N-terminal" evidence="2">
    <location>
        <begin position="271"/>
        <end position="371"/>
    </location>
</feature>
<dbReference type="Proteomes" id="UP000789901">
    <property type="component" value="Unassembled WGS sequence"/>
</dbReference>
<proteinExistence type="predicted"/>
<dbReference type="SUPFAM" id="SSF81296">
    <property type="entry name" value="E set domains"/>
    <property type="match status" value="1"/>
</dbReference>
<feature type="compositionally biased region" description="Polar residues" evidence="1">
    <location>
        <begin position="736"/>
        <end position="745"/>
    </location>
</feature>
<dbReference type="Pfam" id="PF00339">
    <property type="entry name" value="Arrestin_N"/>
    <property type="match status" value="1"/>
</dbReference>
<dbReference type="InterPro" id="IPR014752">
    <property type="entry name" value="Arrestin-like_C"/>
</dbReference>
<dbReference type="Gene3D" id="2.60.40.640">
    <property type="match status" value="1"/>
</dbReference>
<evidence type="ECO:0000259" key="2">
    <source>
        <dbReference type="Pfam" id="PF00339"/>
    </source>
</evidence>
<feature type="compositionally biased region" description="Polar residues" evidence="1">
    <location>
        <begin position="711"/>
        <end position="720"/>
    </location>
</feature>
<comment type="caution">
    <text evidence="3">The sequence shown here is derived from an EMBL/GenBank/DDBJ whole genome shotgun (WGS) entry which is preliminary data.</text>
</comment>
<reference evidence="3 4" key="1">
    <citation type="submission" date="2021-06" db="EMBL/GenBank/DDBJ databases">
        <authorList>
            <person name="Kallberg Y."/>
            <person name="Tangrot J."/>
            <person name="Rosling A."/>
        </authorList>
    </citation>
    <scope>NUCLEOTIDE SEQUENCE [LARGE SCALE GENOMIC DNA]</scope>
    <source>
        <strain evidence="3 4">120-4 pot B 10/14</strain>
    </source>
</reference>
<dbReference type="InterPro" id="IPR014756">
    <property type="entry name" value="Ig_E-set"/>
</dbReference>
<protein>
    <submittedName>
        <fullName evidence="3">12392_t:CDS:1</fullName>
    </submittedName>
</protein>
<gene>
    <name evidence="3" type="ORF">GMARGA_LOCUS33117</name>
</gene>
<dbReference type="InterPro" id="IPR011021">
    <property type="entry name" value="Arrestin-like_N"/>
</dbReference>
<name>A0ABN7WNX2_GIGMA</name>
<feature type="non-terminal residue" evidence="3">
    <location>
        <position position="1"/>
    </location>
</feature>